<organism evidence="15">
    <name type="scientific">Hepatitis B virus</name>
    <name type="common">HBV</name>
    <dbReference type="NCBI Taxonomy" id="10407"/>
    <lineage>
        <taxon>Viruses</taxon>
        <taxon>Riboviria</taxon>
        <taxon>Pararnavirae</taxon>
        <taxon>Artverviricota</taxon>
        <taxon>Revtraviricetes</taxon>
        <taxon>Blubervirales</taxon>
        <taxon>Hepadnaviridae</taxon>
        <taxon>Orthohepadnavirus</taxon>
        <taxon>Orthohepadnavirus hominoidei</taxon>
    </lineage>
</organism>
<dbReference type="EMBL" id="GQ858234">
    <property type="protein sequence ID" value="ADB55411.1"/>
    <property type="molecule type" value="Genomic_DNA"/>
</dbReference>
<keyword evidence="2" id="KW-1168">Fusion of virus membrane with host membrane</keyword>
<keyword evidence="13" id="KW-1160">Virus entry into host cell</keyword>
<keyword evidence="6" id="KW-0519">Myristate</keyword>
<feature type="region of interest" description="Disordered" evidence="14">
    <location>
        <begin position="1"/>
        <end position="48"/>
    </location>
</feature>
<evidence type="ECO:0000256" key="9">
    <source>
        <dbReference type="ARBA" id="ARBA00022989"/>
    </source>
</evidence>
<proteinExistence type="predicted"/>
<dbReference type="GO" id="GO:0039663">
    <property type="term" value="P:membrane fusion involved in viral entry into host cell"/>
    <property type="evidence" value="ECO:0007669"/>
    <property type="project" value="UniProtKB-KW"/>
</dbReference>
<evidence type="ECO:0000256" key="1">
    <source>
        <dbReference type="ARBA" id="ARBA00004182"/>
    </source>
</evidence>
<keyword evidence="8" id="KW-0946">Virion</keyword>
<gene>
    <name evidence="15" type="primary">S</name>
</gene>
<dbReference type="GO" id="GO:0046718">
    <property type="term" value="P:symbiont entry into host cell"/>
    <property type="evidence" value="ECO:0007669"/>
    <property type="project" value="UniProtKB-KW"/>
</dbReference>
<keyword evidence="12" id="KW-0449">Lipoprotein</keyword>
<keyword evidence="10" id="KW-0472">Membrane</keyword>
<evidence type="ECO:0000256" key="8">
    <source>
        <dbReference type="ARBA" id="ARBA00022844"/>
    </source>
</evidence>
<dbReference type="InterPro" id="IPR000349">
    <property type="entry name" value="HBV_HBSAG"/>
</dbReference>
<evidence type="ECO:0000256" key="13">
    <source>
        <dbReference type="ARBA" id="ARBA00023296"/>
    </source>
</evidence>
<evidence type="ECO:0000256" key="12">
    <source>
        <dbReference type="ARBA" id="ARBA00023288"/>
    </source>
</evidence>
<feature type="compositionally biased region" description="Basic and acidic residues" evidence="14">
    <location>
        <begin position="28"/>
        <end position="48"/>
    </location>
</feature>
<evidence type="ECO:0000256" key="5">
    <source>
        <dbReference type="ARBA" id="ARBA00022692"/>
    </source>
</evidence>
<keyword evidence="11" id="KW-0325">Glycoprotein</keyword>
<evidence type="ECO:0000256" key="2">
    <source>
        <dbReference type="ARBA" id="ARBA00022506"/>
    </source>
</evidence>
<evidence type="ECO:0000256" key="14">
    <source>
        <dbReference type="SAM" id="MobiDB-lite"/>
    </source>
</evidence>
<dbReference type="GO" id="GO:0055036">
    <property type="term" value="C:virion membrane"/>
    <property type="evidence" value="ECO:0007669"/>
    <property type="project" value="UniProtKB-SubCell"/>
</dbReference>
<name>D2X559_HBV</name>
<evidence type="ECO:0000256" key="11">
    <source>
        <dbReference type="ARBA" id="ARBA00023180"/>
    </source>
</evidence>
<sequence>MGGWSSKPRKGMGTNLSVPNPLGFFPDHQLDPAFKTHSENPDWDLHPHKDNWPDANRWEWEHSGQGSPLPMGECWGGALRLKA</sequence>
<keyword evidence="5" id="KW-0812">Transmembrane</keyword>
<evidence type="ECO:0000256" key="7">
    <source>
        <dbReference type="ARBA" id="ARBA00022804"/>
    </source>
</evidence>
<comment type="subcellular location">
    <subcellularLocation>
        <location evidence="1">Virion membrane</location>
    </subcellularLocation>
</comment>
<dbReference type="GO" id="GO:0019062">
    <property type="term" value="P:virion attachment to host cell"/>
    <property type="evidence" value="ECO:0007669"/>
    <property type="project" value="UniProtKB-KW"/>
</dbReference>
<keyword evidence="7" id="KW-1161">Viral attachment to host cell</keyword>
<evidence type="ECO:0000256" key="10">
    <source>
        <dbReference type="ARBA" id="ARBA00023136"/>
    </source>
</evidence>
<accession>D2X559</accession>
<keyword evidence="9" id="KW-1133">Transmembrane helix</keyword>
<organismHost>
    <name type="scientific">Homo sapiens</name>
    <name type="common">Human</name>
    <dbReference type="NCBI Taxonomy" id="9606"/>
</organismHost>
<protein>
    <submittedName>
        <fullName evidence="15">Large S protein</fullName>
    </submittedName>
</protein>
<dbReference type="Pfam" id="PF00695">
    <property type="entry name" value="vMSA"/>
    <property type="match status" value="1"/>
</dbReference>
<evidence type="ECO:0000256" key="4">
    <source>
        <dbReference type="ARBA" id="ARBA00022595"/>
    </source>
</evidence>
<keyword evidence="4" id="KW-1162">Viral penetration into host cytoplasm</keyword>
<reference evidence="15" key="1">
    <citation type="journal article" date="2010" name="J. Gastroenterol.">
        <title>Significant association of different preS mutations with hepatitis B-related cirrhosis or hepatocellular carcinoma.</title>
        <authorList>
            <person name="Yin J."/>
            <person name="Xie J."/>
            <person name="Zhang H."/>
            <person name="Shen Q."/>
            <person name="Han L."/>
            <person name="Lu W."/>
            <person name="Han Y."/>
            <person name="Li C."/>
            <person name="Ni W."/>
            <person name="Wang H."/>
            <person name="Cao G."/>
        </authorList>
    </citation>
    <scope>NUCLEOTIDE SEQUENCE</scope>
    <source>
        <strain evidence="15">SC231</strain>
    </source>
</reference>
<evidence type="ECO:0000313" key="15">
    <source>
        <dbReference type="EMBL" id="ADB55411.1"/>
    </source>
</evidence>
<evidence type="ECO:0000256" key="6">
    <source>
        <dbReference type="ARBA" id="ARBA00022707"/>
    </source>
</evidence>
<keyword evidence="3" id="KW-0945">Host-virus interaction</keyword>
<organismHost>
    <name type="scientific">Pan troglodytes</name>
    <name type="common">Chimpanzee</name>
    <dbReference type="NCBI Taxonomy" id="9598"/>
</organismHost>
<evidence type="ECO:0000256" key="3">
    <source>
        <dbReference type="ARBA" id="ARBA00022581"/>
    </source>
</evidence>